<comment type="pathway">
    <text evidence="9">Protein modification; lipoprotein biosynthesis (signal peptide cleavage).</text>
</comment>
<dbReference type="UniPathway" id="UPA00665"/>
<comment type="function">
    <text evidence="9 10">This protein specifically catalyzes the removal of signal peptides from prolipoproteins.</text>
</comment>
<feature type="transmembrane region" description="Helical" evidence="9">
    <location>
        <begin position="153"/>
        <end position="174"/>
    </location>
</feature>
<evidence type="ECO:0000256" key="1">
    <source>
        <dbReference type="ARBA" id="ARBA00006139"/>
    </source>
</evidence>
<comment type="subcellular location">
    <subcellularLocation>
        <location evidence="9">Cell membrane</location>
        <topology evidence="9">Multi-pass membrane protein</topology>
    </subcellularLocation>
</comment>
<keyword evidence="7 9" id="KW-1133">Transmembrane helix</keyword>
<dbReference type="GO" id="GO:0005886">
    <property type="term" value="C:plasma membrane"/>
    <property type="evidence" value="ECO:0007669"/>
    <property type="project" value="UniProtKB-SubCell"/>
</dbReference>
<keyword evidence="14" id="KW-1185">Reference proteome</keyword>
<dbReference type="AlphaFoldDB" id="A0A495JDU7"/>
<keyword evidence="5 9" id="KW-0064">Aspartyl protease</keyword>
<evidence type="ECO:0000256" key="3">
    <source>
        <dbReference type="ARBA" id="ARBA00022670"/>
    </source>
</evidence>
<name>A0A495JDU7_9ACTN</name>
<evidence type="ECO:0000256" key="12">
    <source>
        <dbReference type="SAM" id="MobiDB-lite"/>
    </source>
</evidence>
<feature type="transmembrane region" description="Helical" evidence="9">
    <location>
        <begin position="80"/>
        <end position="98"/>
    </location>
</feature>
<feature type="transmembrane region" description="Helical" evidence="9">
    <location>
        <begin position="105"/>
        <end position="123"/>
    </location>
</feature>
<gene>
    <name evidence="9" type="primary">lspA</name>
    <name evidence="13" type="ORF">BDK92_1449</name>
</gene>
<comment type="catalytic activity">
    <reaction evidence="9 10">
        <text>Release of signal peptides from bacterial membrane prolipoproteins. Hydrolyzes -Xaa-Yaa-Zaa-|-(S,diacylglyceryl)Cys-, in which Xaa is hydrophobic (preferably Leu), and Yaa (Ala or Ser) and Zaa (Gly or Ala) have small, neutral side chains.</text>
        <dbReference type="EC" id="3.4.23.36"/>
    </reaction>
</comment>
<sequence>MTAVRPDGPDTAVPKAGVGRRRAITILVATALLVLLADIGTKQLALSNLTDGEPVRLLGGAVYLTLIRNSGAAFGLGSEYTWVFPLVTVGVVGWISWMATKLRSLPWAISLGLVLAGALGNFVDRIFRAPGPFLGHVVDMVSLFDPYGQTWPIFNLADSALVSGVILAILLELTGRQRDGTRIRNSSADKGAQSGAATAQDGDPEASSGTRDRDAK</sequence>
<feature type="active site" evidence="9">
    <location>
        <position position="158"/>
    </location>
</feature>
<dbReference type="EMBL" id="RBKT01000001">
    <property type="protein sequence ID" value="RKR87176.1"/>
    <property type="molecule type" value="Genomic_DNA"/>
</dbReference>
<reference evidence="13 14" key="1">
    <citation type="submission" date="2018-10" db="EMBL/GenBank/DDBJ databases">
        <title>Sequencing the genomes of 1000 actinobacteria strains.</title>
        <authorList>
            <person name="Klenk H.-P."/>
        </authorList>
    </citation>
    <scope>NUCLEOTIDE SEQUENCE [LARGE SCALE GENOMIC DNA]</scope>
    <source>
        <strain evidence="13 14">DSM 45175</strain>
    </source>
</reference>
<feature type="region of interest" description="Disordered" evidence="12">
    <location>
        <begin position="182"/>
        <end position="216"/>
    </location>
</feature>
<evidence type="ECO:0000256" key="8">
    <source>
        <dbReference type="ARBA" id="ARBA00023136"/>
    </source>
</evidence>
<dbReference type="InterPro" id="IPR001872">
    <property type="entry name" value="Peptidase_A8"/>
</dbReference>
<dbReference type="PANTHER" id="PTHR33695">
    <property type="entry name" value="LIPOPROTEIN SIGNAL PEPTIDASE"/>
    <property type="match status" value="1"/>
</dbReference>
<protein>
    <recommendedName>
        <fullName evidence="9">Lipoprotein signal peptidase</fullName>
        <ecNumber evidence="9">3.4.23.36</ecNumber>
    </recommendedName>
    <alternativeName>
        <fullName evidence="9">Prolipoprotein signal peptidase</fullName>
    </alternativeName>
    <alternativeName>
        <fullName evidence="9">Signal peptidase II</fullName>
        <shortName evidence="9">SPase II</shortName>
    </alternativeName>
</protein>
<evidence type="ECO:0000313" key="14">
    <source>
        <dbReference type="Proteomes" id="UP000277671"/>
    </source>
</evidence>
<dbReference type="RefSeq" id="WP_121155734.1">
    <property type="nucleotide sequence ID" value="NZ_RBKT01000001.1"/>
</dbReference>
<dbReference type="NCBIfam" id="TIGR00077">
    <property type="entry name" value="lspA"/>
    <property type="match status" value="1"/>
</dbReference>
<keyword evidence="4 9" id="KW-0812">Transmembrane</keyword>
<evidence type="ECO:0000256" key="5">
    <source>
        <dbReference type="ARBA" id="ARBA00022750"/>
    </source>
</evidence>
<evidence type="ECO:0000256" key="6">
    <source>
        <dbReference type="ARBA" id="ARBA00022801"/>
    </source>
</evidence>
<dbReference type="Proteomes" id="UP000277671">
    <property type="component" value="Unassembled WGS sequence"/>
</dbReference>
<evidence type="ECO:0000256" key="9">
    <source>
        <dbReference type="HAMAP-Rule" id="MF_00161"/>
    </source>
</evidence>
<evidence type="ECO:0000256" key="10">
    <source>
        <dbReference type="RuleBase" id="RU000594"/>
    </source>
</evidence>
<dbReference type="PRINTS" id="PR00781">
    <property type="entry name" value="LIPOSIGPTASE"/>
</dbReference>
<dbReference type="GO" id="GO:0004190">
    <property type="term" value="F:aspartic-type endopeptidase activity"/>
    <property type="evidence" value="ECO:0007669"/>
    <property type="project" value="UniProtKB-UniRule"/>
</dbReference>
<dbReference type="PROSITE" id="PS00855">
    <property type="entry name" value="SPASE_II"/>
    <property type="match status" value="1"/>
</dbReference>
<keyword evidence="3 9" id="KW-0645">Protease</keyword>
<dbReference type="HAMAP" id="MF_00161">
    <property type="entry name" value="LspA"/>
    <property type="match status" value="1"/>
</dbReference>
<accession>A0A495JDU7</accession>
<organism evidence="13 14">
    <name type="scientific">Micromonospora pisi</name>
    <dbReference type="NCBI Taxonomy" id="589240"/>
    <lineage>
        <taxon>Bacteria</taxon>
        <taxon>Bacillati</taxon>
        <taxon>Actinomycetota</taxon>
        <taxon>Actinomycetes</taxon>
        <taxon>Micromonosporales</taxon>
        <taxon>Micromonosporaceae</taxon>
        <taxon>Micromonospora</taxon>
    </lineage>
</organism>
<feature type="transmembrane region" description="Helical" evidence="9">
    <location>
        <begin position="23"/>
        <end position="41"/>
    </location>
</feature>
<keyword evidence="2 9" id="KW-1003">Cell membrane</keyword>
<proteinExistence type="inferred from homology"/>
<evidence type="ECO:0000256" key="11">
    <source>
        <dbReference type="RuleBase" id="RU004181"/>
    </source>
</evidence>
<keyword evidence="6 9" id="KW-0378">Hydrolase</keyword>
<evidence type="ECO:0000313" key="13">
    <source>
        <dbReference type="EMBL" id="RKR87176.1"/>
    </source>
</evidence>
<dbReference type="OrthoDB" id="4308908at2"/>
<evidence type="ECO:0000256" key="2">
    <source>
        <dbReference type="ARBA" id="ARBA00022475"/>
    </source>
</evidence>
<dbReference type="EC" id="3.4.23.36" evidence="9"/>
<feature type="active site" evidence="9">
    <location>
        <position position="139"/>
    </location>
</feature>
<evidence type="ECO:0000256" key="7">
    <source>
        <dbReference type="ARBA" id="ARBA00022989"/>
    </source>
</evidence>
<comment type="caution">
    <text evidence="13">The sequence shown here is derived from an EMBL/GenBank/DDBJ whole genome shotgun (WGS) entry which is preliminary data.</text>
</comment>
<comment type="similarity">
    <text evidence="1 9 11">Belongs to the peptidase A8 family.</text>
</comment>
<dbReference type="PANTHER" id="PTHR33695:SF1">
    <property type="entry name" value="LIPOPROTEIN SIGNAL PEPTIDASE"/>
    <property type="match status" value="1"/>
</dbReference>
<keyword evidence="8 9" id="KW-0472">Membrane</keyword>
<evidence type="ECO:0000256" key="4">
    <source>
        <dbReference type="ARBA" id="ARBA00022692"/>
    </source>
</evidence>
<dbReference type="GO" id="GO:0006508">
    <property type="term" value="P:proteolysis"/>
    <property type="evidence" value="ECO:0007669"/>
    <property type="project" value="UniProtKB-KW"/>
</dbReference>
<dbReference type="Pfam" id="PF01252">
    <property type="entry name" value="Peptidase_A8"/>
    <property type="match status" value="1"/>
</dbReference>